<dbReference type="InterPro" id="IPR013879">
    <property type="entry name" value="DUF1761"/>
</dbReference>
<dbReference type="AlphaFoldDB" id="A0A173LX68"/>
<sequence length="141" mass="15056">MFLLELNWIAILVAFVAAFIAGAIWFGPKTFFPAWWRAMGKDPNNMEVTGNMAVTFGATAIAAFIEAVTVASVIYFVAQSNPNFGFLEGGLVGLLLGLGLAAASSLSHRLFAGQGFKVWILEVGSDVVNLTIMGLIIGAWR</sequence>
<accession>A0A173LX68</accession>
<feature type="transmembrane region" description="Helical" evidence="1">
    <location>
        <begin position="6"/>
        <end position="27"/>
    </location>
</feature>
<dbReference type="EMBL" id="AP017457">
    <property type="protein sequence ID" value="BAU99452.1"/>
    <property type="molecule type" value="Genomic_DNA"/>
</dbReference>
<dbReference type="Pfam" id="PF08570">
    <property type="entry name" value="DUF1761"/>
    <property type="match status" value="1"/>
</dbReference>
<evidence type="ECO:0000313" key="2">
    <source>
        <dbReference type="EMBL" id="BAU99452.1"/>
    </source>
</evidence>
<keyword evidence="1" id="KW-0812">Transmembrane</keyword>
<feature type="transmembrane region" description="Helical" evidence="1">
    <location>
        <begin position="84"/>
        <end position="106"/>
    </location>
</feature>
<organism evidence="2 3">
    <name type="scientific">Aurantimicrobium minutum</name>
    <dbReference type="NCBI Taxonomy" id="708131"/>
    <lineage>
        <taxon>Bacteria</taxon>
        <taxon>Bacillati</taxon>
        <taxon>Actinomycetota</taxon>
        <taxon>Actinomycetes</taxon>
        <taxon>Micrococcales</taxon>
        <taxon>Microbacteriaceae</taxon>
        <taxon>Aurantimicrobium</taxon>
    </lineage>
</organism>
<keyword evidence="1" id="KW-1133">Transmembrane helix</keyword>
<dbReference type="GeneID" id="80452104"/>
<keyword evidence="1" id="KW-0472">Membrane</keyword>
<evidence type="ECO:0000256" key="1">
    <source>
        <dbReference type="SAM" id="Phobius"/>
    </source>
</evidence>
<dbReference type="Proteomes" id="UP000243847">
    <property type="component" value="Chromosome sequence1"/>
</dbReference>
<name>A0A173LX68_9MICO</name>
<protein>
    <submittedName>
        <fullName evidence="2">Putative membrane protein CrgA</fullName>
    </submittedName>
</protein>
<dbReference type="KEGG" id="amin:AUMI_19100"/>
<reference evidence="2 3" key="1">
    <citation type="journal article" date="2016" name="Genome Announc.">
        <title>Complete Genome Sequence of Aurantimicrobium minutum Type Strain KNCT, a Planktonic Ultramicrobacterium Isolated from River Water.</title>
        <authorList>
            <person name="Nakai R."/>
            <person name="Fujisawa T."/>
            <person name="Nakamura Y."/>
            <person name="Nishide H."/>
            <person name="Uchiyama I."/>
            <person name="Baba T."/>
            <person name="Toyoda A."/>
            <person name="Fujiyama A."/>
            <person name="Naganuma T."/>
            <person name="Niki H."/>
        </authorList>
    </citation>
    <scope>NUCLEOTIDE SEQUENCE [LARGE SCALE GENOMIC DNA]</scope>
    <source>
        <strain evidence="2 3">KNC</strain>
    </source>
</reference>
<dbReference type="RefSeq" id="WP_096381873.1">
    <property type="nucleotide sequence ID" value="NZ_AP017457.1"/>
</dbReference>
<proteinExistence type="predicted"/>
<gene>
    <name evidence="2" type="ORF">AUMI_19100</name>
</gene>
<feature type="transmembrane region" description="Helical" evidence="1">
    <location>
        <begin position="48"/>
        <end position="78"/>
    </location>
</feature>
<evidence type="ECO:0000313" key="3">
    <source>
        <dbReference type="Proteomes" id="UP000243847"/>
    </source>
</evidence>
<dbReference type="OrthoDB" id="5119114at2"/>
<feature type="transmembrane region" description="Helical" evidence="1">
    <location>
        <begin position="118"/>
        <end position="140"/>
    </location>
</feature>